<keyword evidence="3" id="KW-1185">Reference proteome</keyword>
<proteinExistence type="predicted"/>
<name>A0AAD6ASA0_9TELE</name>
<comment type="caution">
    <text evidence="2">The sequence shown here is derived from an EMBL/GenBank/DDBJ whole genome shotgun (WGS) entry which is preliminary data.</text>
</comment>
<organism evidence="2 3">
    <name type="scientific">Pogonophryne albipinna</name>
    <dbReference type="NCBI Taxonomy" id="1090488"/>
    <lineage>
        <taxon>Eukaryota</taxon>
        <taxon>Metazoa</taxon>
        <taxon>Chordata</taxon>
        <taxon>Craniata</taxon>
        <taxon>Vertebrata</taxon>
        <taxon>Euteleostomi</taxon>
        <taxon>Actinopterygii</taxon>
        <taxon>Neopterygii</taxon>
        <taxon>Teleostei</taxon>
        <taxon>Neoteleostei</taxon>
        <taxon>Acanthomorphata</taxon>
        <taxon>Eupercaria</taxon>
        <taxon>Perciformes</taxon>
        <taxon>Notothenioidei</taxon>
        <taxon>Pogonophryne</taxon>
    </lineage>
</organism>
<evidence type="ECO:0000313" key="3">
    <source>
        <dbReference type="Proteomes" id="UP001219934"/>
    </source>
</evidence>
<sequence>SETLGPNKLMFCIKTTTPDFLQQLQACCTDMIQVHATAVCPSAVVSEGRGHHQGGAKKNTLPKCSPSRHRRNNMSAKDGHVLLVMSTRGGGKVDTMFLFSAFSRGGYHVS</sequence>
<feature type="non-terminal residue" evidence="2">
    <location>
        <position position="1"/>
    </location>
</feature>
<dbReference type="AlphaFoldDB" id="A0AAD6ASA0"/>
<dbReference type="EMBL" id="JAPTMU010000015">
    <property type="protein sequence ID" value="KAJ4931002.1"/>
    <property type="molecule type" value="Genomic_DNA"/>
</dbReference>
<reference evidence="2" key="1">
    <citation type="submission" date="2022-11" db="EMBL/GenBank/DDBJ databases">
        <title>Chromosome-level genome of Pogonophryne albipinna.</title>
        <authorList>
            <person name="Jo E."/>
        </authorList>
    </citation>
    <scope>NUCLEOTIDE SEQUENCE</scope>
    <source>
        <strain evidence="2">SGF0006</strain>
        <tissue evidence="2">Muscle</tissue>
    </source>
</reference>
<feature type="non-terminal residue" evidence="2">
    <location>
        <position position="110"/>
    </location>
</feature>
<protein>
    <submittedName>
        <fullName evidence="2">Uncharacterized protein</fullName>
    </submittedName>
</protein>
<gene>
    <name evidence="2" type="ORF">JOQ06_025303</name>
</gene>
<evidence type="ECO:0000313" key="2">
    <source>
        <dbReference type="EMBL" id="KAJ4931002.1"/>
    </source>
</evidence>
<evidence type="ECO:0000256" key="1">
    <source>
        <dbReference type="SAM" id="MobiDB-lite"/>
    </source>
</evidence>
<dbReference type="Proteomes" id="UP001219934">
    <property type="component" value="Unassembled WGS sequence"/>
</dbReference>
<accession>A0AAD6ASA0</accession>
<feature type="region of interest" description="Disordered" evidence="1">
    <location>
        <begin position="47"/>
        <end position="75"/>
    </location>
</feature>